<reference evidence="1" key="2">
    <citation type="submission" date="2020-11" db="EMBL/GenBank/DDBJ databases">
        <authorList>
            <person name="McCartney M.A."/>
            <person name="Auch B."/>
            <person name="Kono T."/>
            <person name="Mallez S."/>
            <person name="Becker A."/>
            <person name="Gohl D.M."/>
            <person name="Silverstein K.A.T."/>
            <person name="Koren S."/>
            <person name="Bechman K.B."/>
            <person name="Herman A."/>
            <person name="Abrahante J.E."/>
            <person name="Garbe J."/>
        </authorList>
    </citation>
    <scope>NUCLEOTIDE SEQUENCE</scope>
    <source>
        <strain evidence="1">Duluth1</strain>
        <tissue evidence="1">Whole animal</tissue>
    </source>
</reference>
<organism evidence="1 2">
    <name type="scientific">Dreissena polymorpha</name>
    <name type="common">Zebra mussel</name>
    <name type="synonym">Mytilus polymorpha</name>
    <dbReference type="NCBI Taxonomy" id="45954"/>
    <lineage>
        <taxon>Eukaryota</taxon>
        <taxon>Metazoa</taxon>
        <taxon>Spiralia</taxon>
        <taxon>Lophotrochozoa</taxon>
        <taxon>Mollusca</taxon>
        <taxon>Bivalvia</taxon>
        <taxon>Autobranchia</taxon>
        <taxon>Heteroconchia</taxon>
        <taxon>Euheterodonta</taxon>
        <taxon>Imparidentia</taxon>
        <taxon>Neoheterodontei</taxon>
        <taxon>Myida</taxon>
        <taxon>Dreissenoidea</taxon>
        <taxon>Dreissenidae</taxon>
        <taxon>Dreissena</taxon>
    </lineage>
</organism>
<evidence type="ECO:0000313" key="2">
    <source>
        <dbReference type="Proteomes" id="UP000828390"/>
    </source>
</evidence>
<evidence type="ECO:0008006" key="3">
    <source>
        <dbReference type="Google" id="ProtNLM"/>
    </source>
</evidence>
<dbReference type="AlphaFoldDB" id="A0A9D4RQ65"/>
<comment type="caution">
    <text evidence="1">The sequence shown here is derived from an EMBL/GenBank/DDBJ whole genome shotgun (WGS) entry which is preliminary data.</text>
</comment>
<reference evidence="1" key="1">
    <citation type="journal article" date="2019" name="bioRxiv">
        <title>The Genome of the Zebra Mussel, Dreissena polymorpha: A Resource for Invasive Species Research.</title>
        <authorList>
            <person name="McCartney M.A."/>
            <person name="Auch B."/>
            <person name="Kono T."/>
            <person name="Mallez S."/>
            <person name="Zhang Y."/>
            <person name="Obille A."/>
            <person name="Becker A."/>
            <person name="Abrahante J.E."/>
            <person name="Garbe J."/>
            <person name="Badalamenti J.P."/>
            <person name="Herman A."/>
            <person name="Mangelson H."/>
            <person name="Liachko I."/>
            <person name="Sullivan S."/>
            <person name="Sone E.D."/>
            <person name="Koren S."/>
            <person name="Silverstein K.A.T."/>
            <person name="Beckman K.B."/>
            <person name="Gohl D.M."/>
        </authorList>
    </citation>
    <scope>NUCLEOTIDE SEQUENCE</scope>
    <source>
        <strain evidence="1">Duluth1</strain>
        <tissue evidence="1">Whole animal</tissue>
    </source>
</reference>
<accession>A0A9D4RQ65</accession>
<sequence>MKYRWCRAAQVNEGHFSKHVKGWIIADEYGAGASDNHAHSHMVLIMKEKQKLVDMQKIIKYLCKHVPNDIQSCKNVKNCVAYVSKEDYRCVLDNIDKDWLSPITLAYAHARRTDYRVLRPTSYPYCRMSTGVQRQFREFYEFFRAEHESDVQIQMMEHVVLRRWQRAAMKMVDIQTNRQILWIYEEKGNTGKTFFGQYLASLHGAIELENGATKDLAYAYSGEPIVCFNFPRSQEGSINYHFLELLKDGCLFSSKYESRVKTFKPPKVVVFANYTQRVLRCQMTGGW</sequence>
<evidence type="ECO:0000313" key="1">
    <source>
        <dbReference type="EMBL" id="KAH3874577.1"/>
    </source>
</evidence>
<keyword evidence="2" id="KW-1185">Reference proteome</keyword>
<protein>
    <recommendedName>
        <fullName evidence="3">Replication associated protein</fullName>
    </recommendedName>
</protein>
<proteinExistence type="predicted"/>
<name>A0A9D4RQ65_DREPO</name>
<gene>
    <name evidence="1" type="ORF">DPMN_037823</name>
</gene>
<dbReference type="Proteomes" id="UP000828390">
    <property type="component" value="Unassembled WGS sequence"/>
</dbReference>
<dbReference type="EMBL" id="JAIWYP010000002">
    <property type="protein sequence ID" value="KAH3874577.1"/>
    <property type="molecule type" value="Genomic_DNA"/>
</dbReference>